<dbReference type="GO" id="GO:0016020">
    <property type="term" value="C:membrane"/>
    <property type="evidence" value="ECO:0007669"/>
    <property type="project" value="UniProtKB-SubCell"/>
</dbReference>
<dbReference type="Pfam" id="PF14724">
    <property type="entry name" value="mit_SMPDase"/>
    <property type="match status" value="1"/>
</dbReference>
<dbReference type="PANTHER" id="PTHR12988:SF6">
    <property type="entry name" value="SPHINGOMYELIN PHOSPHODIESTERASE 4"/>
    <property type="match status" value="1"/>
</dbReference>
<keyword evidence="3 5" id="KW-1133">Transmembrane helix</keyword>
<evidence type="ECO:0000256" key="2">
    <source>
        <dbReference type="ARBA" id="ARBA00022692"/>
    </source>
</evidence>
<dbReference type="CTD" id="55627"/>
<dbReference type="Proteomes" id="UP000286641">
    <property type="component" value="Unplaced"/>
</dbReference>
<dbReference type="PANTHER" id="PTHR12988">
    <property type="entry name" value="SPHINGOMYELIN PHOSPHODIESTERASE 4"/>
    <property type="match status" value="1"/>
</dbReference>
<dbReference type="GO" id="GO:0006685">
    <property type="term" value="P:sphingomyelin catabolic process"/>
    <property type="evidence" value="ECO:0007669"/>
    <property type="project" value="TreeGrafter"/>
</dbReference>
<evidence type="ECO:0000256" key="4">
    <source>
        <dbReference type="ARBA" id="ARBA00023136"/>
    </source>
</evidence>
<evidence type="ECO:0000256" key="1">
    <source>
        <dbReference type="ARBA" id="ARBA00004167"/>
    </source>
</evidence>
<sequence length="838" mass="94829">MTTFRCRVAEWRSSSLRRATSWVPQWFPKTAVVSGPQEAAMAFPHLQQPSFLLASLKADSINKPFAQRCQDLVKVIEDFPAKELHAIFPWLVESIFGSLDGVLVGWNLRYLQGRMSPVEYSIAMEFLDPGGPMMKLVYKLQAEDYKFDFPVSYLPGPVKASIQERVLPDSPLYHNKVQFPPTGGLGLNLALNPFEYYMFFFALSLITQKPLPGALHIRTSDCAYFILVDRYLSWFLPTEGSVLPPLSSSPGGPSPSPAPRTPAMPFASYGLHHTSLLKRHISHQTSVNADPASHEIWRSETLLQVFVEMWLHHYSLEMYQKMQSPHAKESFTPTEEHVLVVRLLLKHLHAFSNSLKPEQVSPSAHSHATSPLEEFKRAAVPRFVQQKLYLFLQHCFGHWPLDASFRAVLEMWLSYLQPWRYAPEKQAQTSDCQPRCVSERWAPFVQENLLMYTKLFVGFLSRALRTDLVSPKNALMVFRVAKVFAQPNLAEMIQKGEQLFLEPELVIPHRQHRLFTAPPFTGSFLSTWPPAVTDTSFKVKSHVYSLEGQDCKYTPMFGPEVRTLVLRLAQLITQAKQTAKSISDQCGENTPGRPFLSWLGFCSTDTNGCYPANDLDEMGQDSVRKTDEYLEKALEYLCQMFRLSEAQLAQLTLALGTTQDENGKKQLPDCIVGEDGLILTPLGRYQIINGLRRFDIEYQGDLELQPIRSYEIASLVRMLFRLSSAINHRFAGRMAALCSRADFLGSFCRYHLMEPGLTGRHLLSPVARGSTVSRARGPRLSLRFLGSYRTLLSLLLAFFVASLFCVGPLACALLLVLGYLLYAVAMTLLTERSKLHQL</sequence>
<accession>A0A3Q7N2N2</accession>
<dbReference type="GO" id="GO:0046475">
    <property type="term" value="P:glycerophospholipid catabolic process"/>
    <property type="evidence" value="ECO:0007669"/>
    <property type="project" value="TreeGrafter"/>
</dbReference>
<evidence type="ECO:0000313" key="6">
    <source>
        <dbReference type="Proteomes" id="UP000286641"/>
    </source>
</evidence>
<keyword evidence="2 5" id="KW-0812">Transmembrane</keyword>
<dbReference type="GO" id="GO:0050290">
    <property type="term" value="F:sphingomyelin phosphodiesterase D activity"/>
    <property type="evidence" value="ECO:0007669"/>
    <property type="project" value="InterPro"/>
</dbReference>
<protein>
    <submittedName>
        <fullName evidence="7">Sphingomyelin phosphodiesterase 4 isoform X3</fullName>
    </submittedName>
</protein>
<feature type="transmembrane region" description="Helical" evidence="5">
    <location>
        <begin position="791"/>
        <end position="824"/>
    </location>
</feature>
<name>A0A3Q7N2N2_CALUR</name>
<dbReference type="AlphaFoldDB" id="A0A3Q7N2N2"/>
<evidence type="ECO:0000313" key="7">
    <source>
        <dbReference type="RefSeq" id="XP_025713077.1"/>
    </source>
</evidence>
<comment type="subcellular location">
    <subcellularLocation>
        <location evidence="1">Membrane</location>
        <topology evidence="1">Single-pass membrane protein</topology>
    </subcellularLocation>
</comment>
<dbReference type="RefSeq" id="XP_025713077.1">
    <property type="nucleotide sequence ID" value="XM_025857292.1"/>
</dbReference>
<dbReference type="GeneID" id="112812501"/>
<gene>
    <name evidence="7" type="primary">SMPD4</name>
</gene>
<evidence type="ECO:0000256" key="5">
    <source>
        <dbReference type="SAM" id="Phobius"/>
    </source>
</evidence>
<proteinExistence type="predicted"/>
<dbReference type="InterPro" id="IPR024129">
    <property type="entry name" value="Sphingomy_SMPD4"/>
</dbReference>
<dbReference type="GO" id="GO:0046513">
    <property type="term" value="P:ceramide biosynthetic process"/>
    <property type="evidence" value="ECO:0007669"/>
    <property type="project" value="TreeGrafter"/>
</dbReference>
<reference evidence="7" key="2">
    <citation type="submission" date="2025-08" db="UniProtKB">
        <authorList>
            <consortium name="RefSeq"/>
        </authorList>
    </citation>
    <scope>IDENTIFICATION</scope>
    <source>
        <tissue evidence="7">Blood</tissue>
    </source>
</reference>
<organism evidence="6 7">
    <name type="scientific">Callorhinus ursinus</name>
    <name type="common">Northern fur seal</name>
    <dbReference type="NCBI Taxonomy" id="34884"/>
    <lineage>
        <taxon>Eukaryota</taxon>
        <taxon>Metazoa</taxon>
        <taxon>Chordata</taxon>
        <taxon>Craniata</taxon>
        <taxon>Vertebrata</taxon>
        <taxon>Euteleostomi</taxon>
        <taxon>Mammalia</taxon>
        <taxon>Eutheria</taxon>
        <taxon>Laurasiatheria</taxon>
        <taxon>Carnivora</taxon>
        <taxon>Caniformia</taxon>
        <taxon>Pinnipedia</taxon>
        <taxon>Otariidae</taxon>
        <taxon>Callorhinus</taxon>
    </lineage>
</organism>
<keyword evidence="6" id="KW-1185">Reference proteome</keyword>
<evidence type="ECO:0000256" key="3">
    <source>
        <dbReference type="ARBA" id="ARBA00022989"/>
    </source>
</evidence>
<reference key="1">
    <citation type="submission" date="2019-01" db="UniProtKB">
        <authorList>
            <consortium name="RefSeq"/>
        </authorList>
    </citation>
    <scope>IDENTIFICATION</scope>
</reference>
<keyword evidence="4 5" id="KW-0472">Membrane</keyword>